<organism evidence="1 2">
    <name type="scientific">Tenacibaculum skagerrakense</name>
    <dbReference type="NCBI Taxonomy" id="186571"/>
    <lineage>
        <taxon>Bacteria</taxon>
        <taxon>Pseudomonadati</taxon>
        <taxon>Bacteroidota</taxon>
        <taxon>Flavobacteriia</taxon>
        <taxon>Flavobacteriales</taxon>
        <taxon>Flavobacteriaceae</taxon>
        <taxon>Tenacibaculum</taxon>
    </lineage>
</organism>
<evidence type="ECO:0008006" key="3">
    <source>
        <dbReference type="Google" id="ProtNLM"/>
    </source>
</evidence>
<dbReference type="Proteomes" id="UP000294564">
    <property type="component" value="Unassembled WGS sequence"/>
</dbReference>
<dbReference type="EMBL" id="SLXM01000005">
    <property type="protein sequence ID" value="TCP24820.1"/>
    <property type="molecule type" value="Genomic_DNA"/>
</dbReference>
<evidence type="ECO:0000313" key="1">
    <source>
        <dbReference type="EMBL" id="TCP24820.1"/>
    </source>
</evidence>
<evidence type="ECO:0000313" key="2">
    <source>
        <dbReference type="Proteomes" id="UP000294564"/>
    </source>
</evidence>
<proteinExistence type="predicted"/>
<keyword evidence="2" id="KW-1185">Reference proteome</keyword>
<reference evidence="1 2" key="1">
    <citation type="submission" date="2019-03" db="EMBL/GenBank/DDBJ databases">
        <title>Genomic Encyclopedia of Type Strains, Phase IV (KMG-IV): sequencing the most valuable type-strain genomes for metagenomic binning, comparative biology and taxonomic classification.</title>
        <authorList>
            <person name="Goeker M."/>
        </authorList>
    </citation>
    <scope>NUCLEOTIDE SEQUENCE [LARGE SCALE GENOMIC DNA]</scope>
    <source>
        <strain evidence="1 2">DSM 14836</strain>
    </source>
</reference>
<sequence length="166" mass="19270">MDIRLYAIYIPGQTGGVADINNNIVYAGNNSEYYPHELVHLYTFKMYPDGYHFWLNEGFATYIGGSGGKSLDWHIEKFRKYVHQNPNFEISFKTLKGYIPNGLHSTEFRYVIGGLICKKVFEVKGMNALFEGLKNVRTDEQLYLFIEDNLNVKKEGFSEYIKQILE</sequence>
<comment type="caution">
    <text evidence="1">The sequence shown here is derived from an EMBL/GenBank/DDBJ whole genome shotgun (WGS) entry which is preliminary data.</text>
</comment>
<dbReference type="RefSeq" id="WP_132794863.1">
    <property type="nucleotide sequence ID" value="NZ_SLXM01000005.1"/>
</dbReference>
<name>A0A4R2NSG3_9FLAO</name>
<gene>
    <name evidence="1" type="ORF">EV195_105251</name>
</gene>
<protein>
    <recommendedName>
        <fullName evidence="3">Peptidase MA-like domain-containing protein</fullName>
    </recommendedName>
</protein>
<dbReference type="AlphaFoldDB" id="A0A4R2NSG3"/>
<accession>A0A4R2NSG3</accession>
<dbReference type="OrthoDB" id="788362at2"/>